<feature type="domain" description="HTH araC/xylS-type" evidence="4">
    <location>
        <begin position="23"/>
        <end position="121"/>
    </location>
</feature>
<dbReference type="PROSITE" id="PS01124">
    <property type="entry name" value="HTH_ARAC_FAMILY_2"/>
    <property type="match status" value="1"/>
</dbReference>
<dbReference type="SMART" id="SM00342">
    <property type="entry name" value="HTH_ARAC"/>
    <property type="match status" value="1"/>
</dbReference>
<evidence type="ECO:0000256" key="2">
    <source>
        <dbReference type="ARBA" id="ARBA00023125"/>
    </source>
</evidence>
<dbReference type="GO" id="GO:0003700">
    <property type="term" value="F:DNA-binding transcription factor activity"/>
    <property type="evidence" value="ECO:0007669"/>
    <property type="project" value="InterPro"/>
</dbReference>
<evidence type="ECO:0000256" key="3">
    <source>
        <dbReference type="ARBA" id="ARBA00023163"/>
    </source>
</evidence>
<comment type="caution">
    <text evidence="5">The sequence shown here is derived from an EMBL/GenBank/DDBJ whole genome shotgun (WGS) entry which is preliminary data.</text>
</comment>
<proteinExistence type="predicted"/>
<dbReference type="InterPro" id="IPR018060">
    <property type="entry name" value="HTH_AraC"/>
</dbReference>
<keyword evidence="2" id="KW-0238">DNA-binding</keyword>
<dbReference type="PANTHER" id="PTHR47894">
    <property type="entry name" value="HTH-TYPE TRANSCRIPTIONAL REGULATOR GADX"/>
    <property type="match status" value="1"/>
</dbReference>
<evidence type="ECO:0000259" key="4">
    <source>
        <dbReference type="PROSITE" id="PS01124"/>
    </source>
</evidence>
<dbReference type="AlphaFoldDB" id="A0A5A7MFE8"/>
<reference evidence="5 6" key="1">
    <citation type="journal article" date="2019" name="Microbiol. Resour. Announc.">
        <title>Draft Genome Sequence of Comamonas testosteroni TA441, a Bacterium That Has a Cryptic Phenol Degradation Gene Cluster.</title>
        <authorList>
            <person name="Arai H."/>
            <person name="Ishii M."/>
        </authorList>
    </citation>
    <scope>NUCLEOTIDE SEQUENCE [LARGE SCALE GENOMIC DNA]</scope>
    <source>
        <strain evidence="5 6">TA441</strain>
    </source>
</reference>
<dbReference type="Pfam" id="PF12833">
    <property type="entry name" value="HTH_18"/>
    <property type="match status" value="1"/>
</dbReference>
<protein>
    <recommendedName>
        <fullName evidence="4">HTH araC/xylS-type domain-containing protein</fullName>
    </recommendedName>
</protein>
<dbReference type="GO" id="GO:0005829">
    <property type="term" value="C:cytosol"/>
    <property type="evidence" value="ECO:0007669"/>
    <property type="project" value="TreeGrafter"/>
</dbReference>
<dbReference type="SUPFAM" id="SSF46689">
    <property type="entry name" value="Homeodomain-like"/>
    <property type="match status" value="1"/>
</dbReference>
<dbReference type="InterPro" id="IPR009057">
    <property type="entry name" value="Homeodomain-like_sf"/>
</dbReference>
<evidence type="ECO:0000313" key="6">
    <source>
        <dbReference type="Proteomes" id="UP000323105"/>
    </source>
</evidence>
<gene>
    <name evidence="5" type="ORF">CTTA_2440</name>
</gene>
<evidence type="ECO:0000256" key="1">
    <source>
        <dbReference type="ARBA" id="ARBA00023015"/>
    </source>
</evidence>
<evidence type="ECO:0000313" key="5">
    <source>
        <dbReference type="EMBL" id="GEQ75435.1"/>
    </source>
</evidence>
<sequence length="125" mass="14401">MWRLFEPDLRRRLSELDATTTAERVRAVLLELLPDNEATIERTAGHLGLSKRTLQRRLEDEGENFRALVNSTRESLARHYLGNTTMSGAEIAFLLGFEDPNSFYRAFQDWTGQTPHSARHAMRLN</sequence>
<dbReference type="Gene3D" id="1.10.10.60">
    <property type="entry name" value="Homeodomain-like"/>
    <property type="match status" value="1"/>
</dbReference>
<organism evidence="5 6">
    <name type="scientific">Comamonas testosteroni</name>
    <name type="common">Pseudomonas testosteroni</name>
    <dbReference type="NCBI Taxonomy" id="285"/>
    <lineage>
        <taxon>Bacteria</taxon>
        <taxon>Pseudomonadati</taxon>
        <taxon>Pseudomonadota</taxon>
        <taxon>Betaproteobacteria</taxon>
        <taxon>Burkholderiales</taxon>
        <taxon>Comamonadaceae</taxon>
        <taxon>Comamonas</taxon>
    </lineage>
</organism>
<dbReference type="GO" id="GO:0000976">
    <property type="term" value="F:transcription cis-regulatory region binding"/>
    <property type="evidence" value="ECO:0007669"/>
    <property type="project" value="TreeGrafter"/>
</dbReference>
<keyword evidence="3" id="KW-0804">Transcription</keyword>
<accession>A0A5A7MFE8</accession>
<dbReference type="RefSeq" id="WP_274596618.1">
    <property type="nucleotide sequence ID" value="NZ_BKBW01000004.1"/>
</dbReference>
<dbReference type="Proteomes" id="UP000323105">
    <property type="component" value="Unassembled WGS sequence"/>
</dbReference>
<dbReference type="EMBL" id="BKBW01000004">
    <property type="protein sequence ID" value="GEQ75435.1"/>
    <property type="molecule type" value="Genomic_DNA"/>
</dbReference>
<keyword evidence="1" id="KW-0805">Transcription regulation</keyword>
<dbReference type="PANTHER" id="PTHR47894:SF1">
    <property type="entry name" value="HTH-TYPE TRANSCRIPTIONAL REGULATOR VQSM"/>
    <property type="match status" value="1"/>
</dbReference>
<name>A0A5A7MFE8_COMTE</name>